<comment type="caution">
    <text evidence="2">The sequence shown here is derived from an EMBL/GenBank/DDBJ whole genome shotgun (WGS) entry which is preliminary data.</text>
</comment>
<keyword evidence="1" id="KW-0732">Signal</keyword>
<evidence type="ECO:0008006" key="4">
    <source>
        <dbReference type="Google" id="ProtNLM"/>
    </source>
</evidence>
<feature type="signal peptide" evidence="1">
    <location>
        <begin position="1"/>
        <end position="23"/>
    </location>
</feature>
<dbReference type="SUPFAM" id="SSF56935">
    <property type="entry name" value="Porins"/>
    <property type="match status" value="1"/>
</dbReference>
<dbReference type="Pfam" id="PF07642">
    <property type="entry name" value="BBP2"/>
    <property type="match status" value="1"/>
</dbReference>
<name>A0A1F6TP80_9PROT</name>
<feature type="chain" id="PRO_5009225595" description="Porin" evidence="1">
    <location>
        <begin position="24"/>
        <end position="367"/>
    </location>
</feature>
<dbReference type="Proteomes" id="UP000179360">
    <property type="component" value="Unassembled WGS sequence"/>
</dbReference>
<dbReference type="EMBL" id="MFSY01000034">
    <property type="protein sequence ID" value="OGI46920.1"/>
    <property type="molecule type" value="Genomic_DNA"/>
</dbReference>
<sequence length="367" mass="39051">MSKLAKKILVAGVSACAWATVNAADKVPTLGEVLKASGVDVTGYVDVSYTHLSTDRGSTSYRAYDTERSSFNLHAVDLAVSSLPASGFGGFFQVDFGEDADVSASTGTRNDDQVDVQEAYLQYASGSLGIIGGKFATSAGAEVIESPSNTNFSRSLLFRWAIPFTHTGLRATVTPNDKFKVFAGVNNGWDVLKESAVANGGADGKTAELGFSATPIKLLTLAASYHNGPEAGTVEKGDRSLLDVVATFNVTDALSLVVNVDRGEQDKATAASTKAKWDGTAVYVNFKLSDEWRLSARTESFNDKDGFRTGTVQKLKETTLTVANTPSKNVELRGEVRRDTSNQAMFTDGGALKKNQSSLALEAIYKF</sequence>
<dbReference type="InterPro" id="IPR011486">
    <property type="entry name" value="BBP2"/>
</dbReference>
<protein>
    <recommendedName>
        <fullName evidence="4">Porin</fullName>
    </recommendedName>
</protein>
<gene>
    <name evidence="2" type="ORF">A2637_06260</name>
</gene>
<dbReference type="AlphaFoldDB" id="A0A1F6TP80"/>
<dbReference type="STRING" id="1817764.A2637_06260"/>
<accession>A0A1F6TP80</accession>
<reference evidence="2 3" key="1">
    <citation type="journal article" date="2016" name="Nat. Commun.">
        <title>Thousands of microbial genomes shed light on interconnected biogeochemical processes in an aquifer system.</title>
        <authorList>
            <person name="Anantharaman K."/>
            <person name="Brown C.T."/>
            <person name="Hug L.A."/>
            <person name="Sharon I."/>
            <person name="Castelle C.J."/>
            <person name="Probst A.J."/>
            <person name="Thomas B.C."/>
            <person name="Singh A."/>
            <person name="Wilkins M.J."/>
            <person name="Karaoz U."/>
            <person name="Brodie E.L."/>
            <person name="Williams K.H."/>
            <person name="Hubbard S.S."/>
            <person name="Banfield J.F."/>
        </authorList>
    </citation>
    <scope>NUCLEOTIDE SEQUENCE [LARGE SCALE GENOMIC DNA]</scope>
</reference>
<evidence type="ECO:0000313" key="3">
    <source>
        <dbReference type="Proteomes" id="UP000179360"/>
    </source>
</evidence>
<evidence type="ECO:0000313" key="2">
    <source>
        <dbReference type="EMBL" id="OGI46920.1"/>
    </source>
</evidence>
<evidence type="ECO:0000256" key="1">
    <source>
        <dbReference type="SAM" id="SignalP"/>
    </source>
</evidence>
<organism evidence="2 3">
    <name type="scientific">Candidatus Muproteobacteria bacterium RIFCSPHIGHO2_01_FULL_65_16</name>
    <dbReference type="NCBI Taxonomy" id="1817764"/>
    <lineage>
        <taxon>Bacteria</taxon>
        <taxon>Pseudomonadati</taxon>
        <taxon>Pseudomonadota</taxon>
        <taxon>Candidatus Muproteobacteria</taxon>
    </lineage>
</organism>
<proteinExistence type="predicted"/>